<dbReference type="SUPFAM" id="SSF52166">
    <property type="entry name" value="Ribosomal protein L4"/>
    <property type="match status" value="1"/>
</dbReference>
<dbReference type="NCBIfam" id="TIGR03953">
    <property type="entry name" value="rplD_bact"/>
    <property type="match status" value="1"/>
</dbReference>
<comment type="function">
    <text evidence="5">One of the primary rRNA binding proteins, this protein initially binds near the 5'-end of the 23S rRNA. It is important during the early stages of 50S assembly. It makes multiple contacts with different domains of the 23S rRNA in the assembled 50S subunit and ribosome.</text>
</comment>
<gene>
    <name evidence="5 6" type="primary">rplD</name>
    <name evidence="6" type="ordered locus">PERMA_1197</name>
</gene>
<accession>C0QQM4</accession>
<dbReference type="GO" id="GO:0019843">
    <property type="term" value="F:rRNA binding"/>
    <property type="evidence" value="ECO:0007669"/>
    <property type="project" value="UniProtKB-UniRule"/>
</dbReference>
<keyword evidence="3 5" id="KW-0687">Ribonucleoprotein</keyword>
<dbReference type="Pfam" id="PF00573">
    <property type="entry name" value="Ribosomal_L4"/>
    <property type="match status" value="1"/>
</dbReference>
<name>C0QQM4_PERMH</name>
<dbReference type="EMBL" id="CP001230">
    <property type="protein sequence ID" value="ACO03234.1"/>
    <property type="molecule type" value="Genomic_DNA"/>
</dbReference>
<dbReference type="PANTHER" id="PTHR10746:SF6">
    <property type="entry name" value="LARGE RIBOSOMAL SUBUNIT PROTEIN UL4M"/>
    <property type="match status" value="1"/>
</dbReference>
<keyword evidence="7" id="KW-1185">Reference proteome</keyword>
<dbReference type="RefSeq" id="WP_012675473.1">
    <property type="nucleotide sequence ID" value="NC_012440.1"/>
</dbReference>
<dbReference type="AlphaFoldDB" id="C0QQM4"/>
<sequence>MEANVVNIKKENVGTVQLSDAVFNTEVKEHTVWEVIKWQLASRRAGTASTKTRAEVRGSRRKILPQKGTGNARHGDRKANIFVGGGVVHGPHPRDYYYALPKKVRKKALKGVLSMKLRDGELTVIEDFTFDEPKTKKAIEVLKNFDLDKAKVLLVLAEKDMNVIKSFRNLPKAKVLLVEGLNTYDILNADHVLVTKSAVEKINERLG</sequence>
<protein>
    <recommendedName>
        <fullName evidence="4 5">Large ribosomal subunit protein uL4</fullName>
    </recommendedName>
</protein>
<dbReference type="GO" id="GO:0005840">
    <property type="term" value="C:ribosome"/>
    <property type="evidence" value="ECO:0007669"/>
    <property type="project" value="UniProtKB-KW"/>
</dbReference>
<dbReference type="PaxDb" id="123214-PERMA_1197"/>
<dbReference type="GO" id="GO:1990904">
    <property type="term" value="C:ribonucleoprotein complex"/>
    <property type="evidence" value="ECO:0007669"/>
    <property type="project" value="UniProtKB-KW"/>
</dbReference>
<keyword evidence="5" id="KW-0694">RNA-binding</keyword>
<dbReference type="GO" id="GO:0003735">
    <property type="term" value="F:structural constituent of ribosome"/>
    <property type="evidence" value="ECO:0007669"/>
    <property type="project" value="InterPro"/>
</dbReference>
<keyword evidence="2 5" id="KW-0689">Ribosomal protein</keyword>
<dbReference type="InterPro" id="IPR013005">
    <property type="entry name" value="Ribosomal_uL4-like"/>
</dbReference>
<keyword evidence="5" id="KW-0699">rRNA-binding</keyword>
<dbReference type="InterPro" id="IPR002136">
    <property type="entry name" value="Ribosomal_uL4"/>
</dbReference>
<organism evidence="6 7">
    <name type="scientific">Persephonella marina (strain DSM 14350 / EX-H1)</name>
    <dbReference type="NCBI Taxonomy" id="123214"/>
    <lineage>
        <taxon>Bacteria</taxon>
        <taxon>Pseudomonadati</taxon>
        <taxon>Aquificota</taxon>
        <taxon>Aquificia</taxon>
        <taxon>Aquificales</taxon>
        <taxon>Hydrogenothermaceae</taxon>
        <taxon>Persephonella</taxon>
    </lineage>
</organism>
<dbReference type="eggNOG" id="COG0088">
    <property type="taxonomic scope" value="Bacteria"/>
</dbReference>
<dbReference type="Gene3D" id="3.40.1370.10">
    <property type="match status" value="1"/>
</dbReference>
<dbReference type="GO" id="GO:0006412">
    <property type="term" value="P:translation"/>
    <property type="evidence" value="ECO:0007669"/>
    <property type="project" value="UniProtKB-UniRule"/>
</dbReference>
<reference evidence="6 7" key="1">
    <citation type="journal article" date="2009" name="J. Bacteriol.">
        <title>Complete and draft genome sequences of six members of the Aquificales.</title>
        <authorList>
            <person name="Reysenbach A.L."/>
            <person name="Hamamura N."/>
            <person name="Podar M."/>
            <person name="Griffiths E."/>
            <person name="Ferreira S."/>
            <person name="Hochstein R."/>
            <person name="Heidelberg J."/>
            <person name="Johnson J."/>
            <person name="Mead D."/>
            <person name="Pohorille A."/>
            <person name="Sarmiento M."/>
            <person name="Schweighofer K."/>
            <person name="Seshadri R."/>
            <person name="Voytek M.A."/>
        </authorList>
    </citation>
    <scope>NUCLEOTIDE SEQUENCE [LARGE SCALE GENOMIC DNA]</scope>
    <source>
        <strain evidence="7">DSM 14350 / EX-H1</strain>
    </source>
</reference>
<dbReference type="InterPro" id="IPR023574">
    <property type="entry name" value="Ribosomal_uL4_dom_sf"/>
</dbReference>
<evidence type="ECO:0000256" key="1">
    <source>
        <dbReference type="ARBA" id="ARBA00010528"/>
    </source>
</evidence>
<evidence type="ECO:0000256" key="5">
    <source>
        <dbReference type="HAMAP-Rule" id="MF_01328"/>
    </source>
</evidence>
<proteinExistence type="inferred from homology"/>
<dbReference type="KEGG" id="pmx:PERMA_1197"/>
<comment type="function">
    <text evidence="5">Forms part of the polypeptide exit tunnel.</text>
</comment>
<evidence type="ECO:0000256" key="2">
    <source>
        <dbReference type="ARBA" id="ARBA00022980"/>
    </source>
</evidence>
<dbReference type="OrthoDB" id="9803201at2"/>
<evidence type="ECO:0000256" key="4">
    <source>
        <dbReference type="ARBA" id="ARBA00035244"/>
    </source>
</evidence>
<dbReference type="STRING" id="123214.PERMA_1197"/>
<dbReference type="Proteomes" id="UP000001366">
    <property type="component" value="Chromosome"/>
</dbReference>
<dbReference type="PANTHER" id="PTHR10746">
    <property type="entry name" value="50S RIBOSOMAL PROTEIN L4"/>
    <property type="match status" value="1"/>
</dbReference>
<evidence type="ECO:0000313" key="6">
    <source>
        <dbReference type="EMBL" id="ACO03234.1"/>
    </source>
</evidence>
<dbReference type="HAMAP" id="MF_01328_B">
    <property type="entry name" value="Ribosomal_uL4_B"/>
    <property type="match status" value="1"/>
</dbReference>
<comment type="similarity">
    <text evidence="1 5">Belongs to the universal ribosomal protein uL4 family.</text>
</comment>
<comment type="subunit">
    <text evidence="5">Part of the 50S ribosomal subunit.</text>
</comment>
<dbReference type="HOGENOM" id="CLU_041575_5_1_0"/>
<evidence type="ECO:0000256" key="3">
    <source>
        <dbReference type="ARBA" id="ARBA00023274"/>
    </source>
</evidence>
<evidence type="ECO:0000313" key="7">
    <source>
        <dbReference type="Proteomes" id="UP000001366"/>
    </source>
</evidence>